<evidence type="ECO:0000313" key="1">
    <source>
        <dbReference type="EMBL" id="PLX60263.1"/>
    </source>
</evidence>
<accession>A0A2N6CT18</accession>
<protein>
    <submittedName>
        <fullName evidence="1">Phage tail protein</fullName>
    </submittedName>
</protein>
<dbReference type="Proteomes" id="UP000235015">
    <property type="component" value="Unassembled WGS sequence"/>
</dbReference>
<proteinExistence type="predicted"/>
<organism evidence="1 2">
    <name type="scientific">Sedimenticola selenatireducens</name>
    <dbReference type="NCBI Taxonomy" id="191960"/>
    <lineage>
        <taxon>Bacteria</taxon>
        <taxon>Pseudomonadati</taxon>
        <taxon>Pseudomonadota</taxon>
        <taxon>Gammaproteobacteria</taxon>
        <taxon>Chromatiales</taxon>
        <taxon>Sedimenticolaceae</taxon>
        <taxon>Sedimenticola</taxon>
    </lineage>
</organism>
<reference evidence="1 2" key="1">
    <citation type="submission" date="2017-11" db="EMBL/GenBank/DDBJ databases">
        <title>Genome-resolved metagenomics identifies genetic mobility, metabolic interactions, and unexpected diversity in perchlorate-reducing communities.</title>
        <authorList>
            <person name="Barnum T.P."/>
            <person name="Figueroa I.A."/>
            <person name="Carlstrom C.I."/>
            <person name="Lucas L.N."/>
            <person name="Engelbrektson A.L."/>
            <person name="Coates J.D."/>
        </authorList>
    </citation>
    <scope>NUCLEOTIDE SEQUENCE [LARGE SCALE GENOMIC DNA]</scope>
    <source>
        <strain evidence="1">BM301</strain>
    </source>
</reference>
<dbReference type="EMBL" id="PKUN01000025">
    <property type="protein sequence ID" value="PLX60263.1"/>
    <property type="molecule type" value="Genomic_DNA"/>
</dbReference>
<dbReference type="Pfam" id="PF06841">
    <property type="entry name" value="Phage_T4_gp19"/>
    <property type="match status" value="1"/>
</dbReference>
<comment type="caution">
    <text evidence="1">The sequence shown here is derived from an EMBL/GenBank/DDBJ whole genome shotgun (WGS) entry which is preliminary data.</text>
</comment>
<dbReference type="NCBIfam" id="TIGR02241">
    <property type="entry name" value="conserved hypothetical phage tail region protein"/>
    <property type="match status" value="1"/>
</dbReference>
<dbReference type="InterPro" id="IPR011747">
    <property type="entry name" value="CHP02241"/>
</dbReference>
<dbReference type="AlphaFoldDB" id="A0A2N6CT18"/>
<dbReference type="InterPro" id="IPR010667">
    <property type="entry name" value="Phage_T4_Gp19"/>
</dbReference>
<gene>
    <name evidence="1" type="ORF">C0630_15810</name>
</gene>
<dbReference type="PANTHER" id="PTHR38009">
    <property type="entry name" value="CONSERVED HYPOTHETICAL PHAGE TAIL PROTEIN"/>
    <property type="match status" value="1"/>
</dbReference>
<dbReference type="RefSeq" id="WP_273440514.1">
    <property type="nucleotide sequence ID" value="NZ_PKUN01000025.1"/>
</dbReference>
<sequence>MSKDLLPAFRFILTLDKADAYLPPSQAALLPEIAPGDFQEGKGLGAELEVMTYAEGGVNDFVHQLPVRHSWNRLVLKRGIVRDPILWQWYQIGLSQSLGARRDGSVILLDHQGKRVMAWEFRGGIAAKWIGPEFSAMDNAIVVESLEIAHQGLNLAGGTFDIGEAVEAVIGVFS</sequence>
<dbReference type="PANTHER" id="PTHR38009:SF1">
    <property type="entry name" value="CONSERVED HYPOTHETICAL PHAGE TAIL PROTEIN"/>
    <property type="match status" value="1"/>
</dbReference>
<evidence type="ECO:0000313" key="2">
    <source>
        <dbReference type="Proteomes" id="UP000235015"/>
    </source>
</evidence>
<dbReference type="GO" id="GO:0005198">
    <property type="term" value="F:structural molecule activity"/>
    <property type="evidence" value="ECO:0007669"/>
    <property type="project" value="InterPro"/>
</dbReference>
<name>A0A2N6CT18_9GAMM</name>